<dbReference type="CDD" id="cd16040">
    <property type="entry name" value="SPRY_PRY_SNTX"/>
    <property type="match status" value="1"/>
</dbReference>
<dbReference type="InterPro" id="IPR051051">
    <property type="entry name" value="E3_ubiq-ligase_TRIM/RNF"/>
</dbReference>
<dbReference type="SMART" id="SM00449">
    <property type="entry name" value="SPRY"/>
    <property type="match status" value="1"/>
</dbReference>
<keyword evidence="9" id="KW-1185">Reference proteome</keyword>
<evidence type="ECO:0000313" key="9">
    <source>
        <dbReference type="Proteomes" id="UP001187415"/>
    </source>
</evidence>
<dbReference type="Pfam" id="PF00643">
    <property type="entry name" value="zf-B_box"/>
    <property type="match status" value="1"/>
</dbReference>
<dbReference type="Pfam" id="PF25600">
    <property type="entry name" value="TRIM_CC"/>
    <property type="match status" value="1"/>
</dbReference>
<dbReference type="PROSITE" id="PS50188">
    <property type="entry name" value="B302_SPRY"/>
    <property type="match status" value="1"/>
</dbReference>
<dbReference type="GO" id="GO:0005737">
    <property type="term" value="C:cytoplasm"/>
    <property type="evidence" value="ECO:0007669"/>
    <property type="project" value="UniProtKB-ARBA"/>
</dbReference>
<proteinExistence type="predicted"/>
<evidence type="ECO:0000256" key="5">
    <source>
        <dbReference type="SAM" id="Coils"/>
    </source>
</evidence>
<dbReference type="InterPro" id="IPR043136">
    <property type="entry name" value="B30.2/SPRY_sf"/>
</dbReference>
<dbReference type="GO" id="GO:0008270">
    <property type="term" value="F:zinc ion binding"/>
    <property type="evidence" value="ECO:0007669"/>
    <property type="project" value="UniProtKB-KW"/>
</dbReference>
<dbReference type="InterPro" id="IPR003877">
    <property type="entry name" value="SPRY_dom"/>
</dbReference>
<dbReference type="Gene3D" id="3.30.160.60">
    <property type="entry name" value="Classic Zinc Finger"/>
    <property type="match status" value="1"/>
</dbReference>
<reference evidence="8" key="1">
    <citation type="submission" date="2023-07" db="EMBL/GenBank/DDBJ databases">
        <title>Chromosome-level Genome Assembly of Striped Snakehead (Channa striata).</title>
        <authorList>
            <person name="Liu H."/>
        </authorList>
    </citation>
    <scope>NUCLEOTIDE SEQUENCE</scope>
    <source>
        <strain evidence="8">Gz</strain>
        <tissue evidence="8">Muscle</tissue>
    </source>
</reference>
<dbReference type="InterPro" id="IPR013320">
    <property type="entry name" value="ConA-like_dom_sf"/>
</dbReference>
<dbReference type="InterPro" id="IPR001870">
    <property type="entry name" value="B30.2/SPRY"/>
</dbReference>
<dbReference type="PANTHER" id="PTHR25465:SF5">
    <property type="entry name" value="E3 UBIQUITIN_ISG15 LIGASE TRIM25-RELATED"/>
    <property type="match status" value="1"/>
</dbReference>
<feature type="domain" description="B box-type" evidence="6">
    <location>
        <begin position="114"/>
        <end position="154"/>
    </location>
</feature>
<dbReference type="Gene3D" id="2.60.120.920">
    <property type="match status" value="1"/>
</dbReference>
<keyword evidence="1" id="KW-0479">Metal-binding</keyword>
<evidence type="ECO:0000259" key="7">
    <source>
        <dbReference type="PROSITE" id="PS50188"/>
    </source>
</evidence>
<dbReference type="CDD" id="cd19769">
    <property type="entry name" value="Bbox2_TRIM16-like"/>
    <property type="match status" value="1"/>
</dbReference>
<gene>
    <name evidence="8" type="ORF">Q5P01_008237</name>
</gene>
<evidence type="ECO:0000256" key="2">
    <source>
        <dbReference type="ARBA" id="ARBA00022771"/>
    </source>
</evidence>
<feature type="domain" description="B30.2/SPRY" evidence="7">
    <location>
        <begin position="333"/>
        <end position="524"/>
    </location>
</feature>
<accession>A0AA88N9U9</accession>
<dbReference type="PANTHER" id="PTHR25465">
    <property type="entry name" value="B-BOX DOMAIN CONTAINING"/>
    <property type="match status" value="1"/>
</dbReference>
<dbReference type="Pfam" id="PF13765">
    <property type="entry name" value="PRY"/>
    <property type="match status" value="1"/>
</dbReference>
<keyword evidence="5" id="KW-0175">Coiled coil</keyword>
<evidence type="ECO:0000256" key="3">
    <source>
        <dbReference type="ARBA" id="ARBA00022833"/>
    </source>
</evidence>
<dbReference type="EMBL" id="JAUPFM010000005">
    <property type="protein sequence ID" value="KAK2851961.1"/>
    <property type="molecule type" value="Genomic_DNA"/>
</dbReference>
<dbReference type="InterPro" id="IPR058030">
    <property type="entry name" value="TRIM8/14/16/25/29/45/65_CC"/>
</dbReference>
<evidence type="ECO:0008006" key="10">
    <source>
        <dbReference type="Google" id="ProtNLM"/>
    </source>
</evidence>
<organism evidence="8 9">
    <name type="scientific">Channa striata</name>
    <name type="common">Snakehead murrel</name>
    <name type="synonym">Ophicephalus striatus</name>
    <dbReference type="NCBI Taxonomy" id="64152"/>
    <lineage>
        <taxon>Eukaryota</taxon>
        <taxon>Metazoa</taxon>
        <taxon>Chordata</taxon>
        <taxon>Craniata</taxon>
        <taxon>Vertebrata</taxon>
        <taxon>Euteleostomi</taxon>
        <taxon>Actinopterygii</taxon>
        <taxon>Neopterygii</taxon>
        <taxon>Teleostei</taxon>
        <taxon>Neoteleostei</taxon>
        <taxon>Acanthomorphata</taxon>
        <taxon>Anabantaria</taxon>
        <taxon>Anabantiformes</taxon>
        <taxon>Channoidei</taxon>
        <taxon>Channidae</taxon>
        <taxon>Channa</taxon>
    </lineage>
</organism>
<comment type="caution">
    <text evidence="8">The sequence shown here is derived from an EMBL/GenBank/DDBJ whole genome shotgun (WGS) entry which is preliminary data.</text>
</comment>
<name>A0AA88N9U9_CHASR</name>
<dbReference type="AlphaFoldDB" id="A0AA88N9U9"/>
<keyword evidence="3" id="KW-0862">Zinc</keyword>
<feature type="coiled-coil region" evidence="5">
    <location>
        <begin position="212"/>
        <end position="261"/>
    </location>
</feature>
<dbReference type="Proteomes" id="UP001187415">
    <property type="component" value="Unassembled WGS sequence"/>
</dbReference>
<keyword evidence="2 4" id="KW-0863">Zinc-finger</keyword>
<evidence type="ECO:0000313" key="8">
    <source>
        <dbReference type="EMBL" id="KAK2851961.1"/>
    </source>
</evidence>
<dbReference type="PRINTS" id="PR01407">
    <property type="entry name" value="BUTYPHLNCDUF"/>
</dbReference>
<evidence type="ECO:0000256" key="1">
    <source>
        <dbReference type="ARBA" id="ARBA00022723"/>
    </source>
</evidence>
<dbReference type="InterPro" id="IPR006574">
    <property type="entry name" value="PRY"/>
</dbReference>
<dbReference type="Pfam" id="PF00622">
    <property type="entry name" value="SPRY"/>
    <property type="match status" value="1"/>
</dbReference>
<dbReference type="SMART" id="SM00589">
    <property type="entry name" value="PRY"/>
    <property type="match status" value="1"/>
</dbReference>
<dbReference type="SUPFAM" id="SSF49899">
    <property type="entry name" value="Concanavalin A-like lectins/glucanases"/>
    <property type="match status" value="1"/>
</dbReference>
<evidence type="ECO:0000259" key="6">
    <source>
        <dbReference type="PROSITE" id="PS50119"/>
    </source>
</evidence>
<dbReference type="SMART" id="SM00336">
    <property type="entry name" value="BBOX"/>
    <property type="match status" value="1"/>
</dbReference>
<dbReference type="SUPFAM" id="SSF57845">
    <property type="entry name" value="B-box zinc-binding domain"/>
    <property type="match status" value="1"/>
</dbReference>
<protein>
    <recommendedName>
        <fullName evidence="10">Tripartite motif-containing protein 16-like</fullName>
    </recommendedName>
</protein>
<sequence>MQCIIRFWDAEDEKRSHSCPQCRQTFTPRPALVKNTMLAVLVEELTKTGLQAAPADHCYAGPEDVACDVCTGRKLKALKSCLVCFVSYCQNHLQPHYESPAFQKHKLVDPSKKLQENICSRHDEGMKIFCRTDQQCICYLCSLDEHRGHDTVSAAAERTERQRELEGSRQKLHLRIQDRERDVRLLHQEVEAISVSADKAVEDSEKIFTELIRLVEKRRSEVKQQIRSQEETEVSRVIELQEKLEQEITELKKKDASLEQLSLTEDHIQFVHSYPALSALREPTDSFSIKIRPLRHFEDVTAAVSQLRDQLLDVLRQTWTNVSEKLSEVDVLLSHLPVDPKTRAEFLKYSREITLDPNTANTYLLLCEGNRKVTLMDEEQSYSSHPDRFTTCIQVLSGDSLTGRCYWELEWTGTKVNVSVAYKNISRGGNSYESGFGRNNKSWALECLQNKYYFCYNNIKTRISGPQSSRVGVYLDHKAGILSFYSVSETMTLLHRVQTTFTQPLHAGLWLYSYGTTAELYNVK</sequence>
<dbReference type="InterPro" id="IPR000315">
    <property type="entry name" value="Znf_B-box"/>
</dbReference>
<dbReference type="InterPro" id="IPR003879">
    <property type="entry name" value="Butyrophylin_SPRY"/>
</dbReference>
<dbReference type="Gene3D" id="4.10.830.40">
    <property type="match status" value="1"/>
</dbReference>
<dbReference type="PROSITE" id="PS50119">
    <property type="entry name" value="ZF_BBOX"/>
    <property type="match status" value="1"/>
</dbReference>
<evidence type="ECO:0000256" key="4">
    <source>
        <dbReference type="PROSITE-ProRule" id="PRU00024"/>
    </source>
</evidence>